<evidence type="ECO:0000313" key="1">
    <source>
        <dbReference type="EMBL" id="EEG75993.1"/>
    </source>
</evidence>
<dbReference type="Proteomes" id="UP000006443">
    <property type="component" value="Unassembled WGS sequence"/>
</dbReference>
<comment type="caution">
    <text evidence="1">The sequence shown here is derived from an EMBL/GenBank/DDBJ whole genome shotgun (WGS) entry which is preliminary data.</text>
</comment>
<gene>
    <name evidence="1" type="ORF">DealDRAFT_3152</name>
</gene>
<organism evidence="1 2">
    <name type="scientific">Dethiobacter alkaliphilus AHT 1</name>
    <dbReference type="NCBI Taxonomy" id="555088"/>
    <lineage>
        <taxon>Bacteria</taxon>
        <taxon>Bacillati</taxon>
        <taxon>Bacillota</taxon>
        <taxon>Dethiobacteria</taxon>
        <taxon>Dethiobacterales</taxon>
        <taxon>Dethiobacteraceae</taxon>
        <taxon>Dethiobacter</taxon>
    </lineage>
</organism>
<dbReference type="STRING" id="555088.DealDRAFT_3152"/>
<accession>C0GKZ3</accession>
<keyword evidence="2" id="KW-1185">Reference proteome</keyword>
<evidence type="ECO:0008006" key="3">
    <source>
        <dbReference type="Google" id="ProtNLM"/>
    </source>
</evidence>
<reference evidence="1 2" key="1">
    <citation type="submission" date="2009-02" db="EMBL/GenBank/DDBJ databases">
        <title>Sequencing of the draft genome and assembly of Dethiobacter alkaliphilus AHT 1.</title>
        <authorList>
            <consortium name="US DOE Joint Genome Institute (JGI-PGF)"/>
            <person name="Lucas S."/>
            <person name="Copeland A."/>
            <person name="Lapidus A."/>
            <person name="Glavina del Rio T."/>
            <person name="Dalin E."/>
            <person name="Tice H."/>
            <person name="Bruce D."/>
            <person name="Goodwin L."/>
            <person name="Pitluck S."/>
            <person name="Larimer F."/>
            <person name="Land M.L."/>
            <person name="Hauser L."/>
            <person name="Muyzer G."/>
        </authorList>
    </citation>
    <scope>NUCLEOTIDE SEQUENCE [LARGE SCALE GENOMIC DNA]</scope>
    <source>
        <strain evidence="1 2">AHT 1</strain>
    </source>
</reference>
<proteinExistence type="predicted"/>
<evidence type="ECO:0000313" key="2">
    <source>
        <dbReference type="Proteomes" id="UP000006443"/>
    </source>
</evidence>
<sequence length="58" mass="6621">MNCSFDNHSAVAVCRKCNTPVCEACKRVFYSDTLCKVCTVKMYSVQCSLVKYDQQKNE</sequence>
<dbReference type="AlphaFoldDB" id="C0GKZ3"/>
<name>C0GKZ3_DETAL</name>
<protein>
    <recommendedName>
        <fullName evidence="3">B box-type domain-containing protein</fullName>
    </recommendedName>
</protein>
<dbReference type="EMBL" id="ACJM01000032">
    <property type="protein sequence ID" value="EEG75993.1"/>
    <property type="molecule type" value="Genomic_DNA"/>
</dbReference>